<gene>
    <name evidence="2" type="ORF">LSTR_LSTR003192</name>
</gene>
<evidence type="ECO:0000256" key="1">
    <source>
        <dbReference type="SAM" id="MobiDB-lite"/>
    </source>
</evidence>
<dbReference type="OrthoDB" id="10587637at2759"/>
<dbReference type="Proteomes" id="UP000291343">
    <property type="component" value="Unassembled WGS sequence"/>
</dbReference>
<comment type="caution">
    <text evidence="2">The sequence shown here is derived from an EMBL/GenBank/DDBJ whole genome shotgun (WGS) entry which is preliminary data.</text>
</comment>
<feature type="region of interest" description="Disordered" evidence="1">
    <location>
        <begin position="81"/>
        <end position="133"/>
    </location>
</feature>
<keyword evidence="3" id="KW-1185">Reference proteome</keyword>
<accession>A0A482XS52</accession>
<dbReference type="InParanoid" id="A0A482XS52"/>
<feature type="region of interest" description="Disordered" evidence="1">
    <location>
        <begin position="190"/>
        <end position="223"/>
    </location>
</feature>
<reference evidence="2 3" key="1">
    <citation type="journal article" date="2017" name="Gigascience">
        <title>Genome sequence of the small brown planthopper, Laodelphax striatellus.</title>
        <authorList>
            <person name="Zhu J."/>
            <person name="Jiang F."/>
            <person name="Wang X."/>
            <person name="Yang P."/>
            <person name="Bao Y."/>
            <person name="Zhao W."/>
            <person name="Wang W."/>
            <person name="Lu H."/>
            <person name="Wang Q."/>
            <person name="Cui N."/>
            <person name="Li J."/>
            <person name="Chen X."/>
            <person name="Luo L."/>
            <person name="Yu J."/>
            <person name="Kang L."/>
            <person name="Cui F."/>
        </authorList>
    </citation>
    <scope>NUCLEOTIDE SEQUENCE [LARGE SCALE GENOMIC DNA]</scope>
    <source>
        <strain evidence="2">Lst14</strain>
    </source>
</reference>
<evidence type="ECO:0000313" key="3">
    <source>
        <dbReference type="Proteomes" id="UP000291343"/>
    </source>
</evidence>
<dbReference type="AlphaFoldDB" id="A0A482XS52"/>
<feature type="compositionally biased region" description="Low complexity" evidence="1">
    <location>
        <begin position="190"/>
        <end position="202"/>
    </location>
</feature>
<feature type="region of interest" description="Disordered" evidence="1">
    <location>
        <begin position="229"/>
        <end position="248"/>
    </location>
</feature>
<proteinExistence type="predicted"/>
<name>A0A482XS52_LAOST</name>
<sequence>MEKTCGEKSGIIVKYTSERNRSSTLDHFTWISSIFSDKGYIIEGVKSRYGLELALRLTLGRYALALQWIIAIASGCERDRSAGSAEQHTRPATGRISEHAGPARGRHHPPRQGMEGVATGRSAAHQHTLDEQNAARQRRILHNPGAANRAGDSGDWLLAVRQLLVTRAREPASDRIAKRCPVAGSCAAASAASAAPLHAAAAPRRRGGSRDRQPQPDGAALPDRIALRAAQRRPASHQQRLCQRRRGG</sequence>
<organism evidence="2 3">
    <name type="scientific">Laodelphax striatellus</name>
    <name type="common">Small brown planthopper</name>
    <name type="synonym">Delphax striatella</name>
    <dbReference type="NCBI Taxonomy" id="195883"/>
    <lineage>
        <taxon>Eukaryota</taxon>
        <taxon>Metazoa</taxon>
        <taxon>Ecdysozoa</taxon>
        <taxon>Arthropoda</taxon>
        <taxon>Hexapoda</taxon>
        <taxon>Insecta</taxon>
        <taxon>Pterygota</taxon>
        <taxon>Neoptera</taxon>
        <taxon>Paraneoptera</taxon>
        <taxon>Hemiptera</taxon>
        <taxon>Auchenorrhyncha</taxon>
        <taxon>Fulgoroidea</taxon>
        <taxon>Delphacidae</taxon>
        <taxon>Criomorphinae</taxon>
        <taxon>Laodelphax</taxon>
    </lineage>
</organism>
<protein>
    <submittedName>
        <fullName evidence="2">Uncharacterized protein</fullName>
    </submittedName>
</protein>
<dbReference type="EMBL" id="QKKF02000897">
    <property type="protein sequence ID" value="RZF48812.1"/>
    <property type="molecule type" value="Genomic_DNA"/>
</dbReference>
<evidence type="ECO:0000313" key="2">
    <source>
        <dbReference type="EMBL" id="RZF48812.1"/>
    </source>
</evidence>